<dbReference type="EMBL" id="MN739365">
    <property type="protein sequence ID" value="QHT01150.1"/>
    <property type="molecule type" value="Genomic_DNA"/>
</dbReference>
<protein>
    <submittedName>
        <fullName evidence="1">Uncharacterized protein</fullName>
    </submittedName>
</protein>
<reference evidence="1" key="1">
    <citation type="journal article" date="2020" name="Nature">
        <title>Giant virus diversity and host interactions through global metagenomics.</title>
        <authorList>
            <person name="Schulz F."/>
            <person name="Roux S."/>
            <person name="Paez-Espino D."/>
            <person name="Jungbluth S."/>
            <person name="Walsh D.A."/>
            <person name="Denef V.J."/>
            <person name="McMahon K.D."/>
            <person name="Konstantinidis K.T."/>
            <person name="Eloe-Fadrosh E.A."/>
            <person name="Kyrpides N.C."/>
            <person name="Woyke T."/>
        </authorList>
    </citation>
    <scope>NUCLEOTIDE SEQUENCE</scope>
    <source>
        <strain evidence="1">GVMAG-M-3300020192-26</strain>
    </source>
</reference>
<sequence length="147" mass="16936">MDPKTHPVISLLKGNHFDCIQDLIDLSYIEIETFVFAIKCFYGQGNRSSFIYFVPSVLEITTEINDSELINFLISDVIRMMNKPRERLIDCFSKLMELGGIVREPKEFCSSGIEMELFLRYVERNDLKIDTEIIKAAAVGRNVEICD</sequence>
<accession>A0A6C0CBF7</accession>
<evidence type="ECO:0000313" key="1">
    <source>
        <dbReference type="EMBL" id="QHT01150.1"/>
    </source>
</evidence>
<dbReference type="AlphaFoldDB" id="A0A6C0CBF7"/>
<organism evidence="1">
    <name type="scientific">viral metagenome</name>
    <dbReference type="NCBI Taxonomy" id="1070528"/>
    <lineage>
        <taxon>unclassified sequences</taxon>
        <taxon>metagenomes</taxon>
        <taxon>organismal metagenomes</taxon>
    </lineage>
</organism>
<proteinExistence type="predicted"/>
<name>A0A6C0CBF7_9ZZZZ</name>